<feature type="compositionally biased region" description="Low complexity" evidence="1">
    <location>
        <begin position="558"/>
        <end position="577"/>
    </location>
</feature>
<name>A0A4S4L7V9_9AGAM</name>
<reference evidence="2 3" key="1">
    <citation type="submission" date="2019-02" db="EMBL/GenBank/DDBJ databases">
        <title>Genome sequencing of the rare red list fungi Phellinidium pouzarii.</title>
        <authorList>
            <person name="Buettner E."/>
            <person name="Kellner H."/>
        </authorList>
    </citation>
    <scope>NUCLEOTIDE SEQUENCE [LARGE SCALE GENOMIC DNA]</scope>
    <source>
        <strain evidence="2 3">DSM 108285</strain>
    </source>
</reference>
<feature type="compositionally biased region" description="Basic and acidic residues" evidence="1">
    <location>
        <begin position="324"/>
        <end position="335"/>
    </location>
</feature>
<proteinExistence type="predicted"/>
<organism evidence="2 3">
    <name type="scientific">Phellinidium pouzarii</name>
    <dbReference type="NCBI Taxonomy" id="167371"/>
    <lineage>
        <taxon>Eukaryota</taxon>
        <taxon>Fungi</taxon>
        <taxon>Dikarya</taxon>
        <taxon>Basidiomycota</taxon>
        <taxon>Agaricomycotina</taxon>
        <taxon>Agaricomycetes</taxon>
        <taxon>Hymenochaetales</taxon>
        <taxon>Hymenochaetaceae</taxon>
        <taxon>Phellinidium</taxon>
    </lineage>
</organism>
<feature type="compositionally biased region" description="Acidic residues" evidence="1">
    <location>
        <begin position="385"/>
        <end position="400"/>
    </location>
</feature>
<evidence type="ECO:0000313" key="2">
    <source>
        <dbReference type="EMBL" id="THH07495.1"/>
    </source>
</evidence>
<feature type="compositionally biased region" description="Basic and acidic residues" evidence="1">
    <location>
        <begin position="642"/>
        <end position="660"/>
    </location>
</feature>
<protein>
    <submittedName>
        <fullName evidence="2">Uncharacterized protein</fullName>
    </submittedName>
</protein>
<feature type="region of interest" description="Disordered" evidence="1">
    <location>
        <begin position="277"/>
        <end position="433"/>
    </location>
</feature>
<gene>
    <name evidence="2" type="ORF">EW145_g3331</name>
</gene>
<feature type="compositionally biased region" description="Basic and acidic residues" evidence="1">
    <location>
        <begin position="362"/>
        <end position="374"/>
    </location>
</feature>
<feature type="region of interest" description="Disordered" evidence="1">
    <location>
        <begin position="115"/>
        <end position="163"/>
    </location>
</feature>
<comment type="caution">
    <text evidence="2">The sequence shown here is derived from an EMBL/GenBank/DDBJ whole genome shotgun (WGS) entry which is preliminary data.</text>
</comment>
<feature type="compositionally biased region" description="Basic and acidic residues" evidence="1">
    <location>
        <begin position="526"/>
        <end position="551"/>
    </location>
</feature>
<feature type="compositionally biased region" description="Basic and acidic residues" evidence="1">
    <location>
        <begin position="479"/>
        <end position="498"/>
    </location>
</feature>
<dbReference type="Proteomes" id="UP000308199">
    <property type="component" value="Unassembled WGS sequence"/>
</dbReference>
<accession>A0A4S4L7V9</accession>
<evidence type="ECO:0000313" key="3">
    <source>
        <dbReference type="Proteomes" id="UP000308199"/>
    </source>
</evidence>
<dbReference type="AlphaFoldDB" id="A0A4S4L7V9"/>
<dbReference type="OrthoDB" id="8062037at2759"/>
<sequence>MDDHANQTLPFYEPERSVIPTTPKRSTVLTSPPAIASPIIGPDVLLWADGPRSPTLDTRKGRSALEKHGHILNLSRDQQLHSLRGKDAGNRRPDLKGSGNLLGQPRWIKLNAARRARQARARTRSSSGIDNHDADDGLGRPPLAPAAYSPGAPNDLDSSTWNISRQPGSTISFASFDPATASGDHTNFYAFRKLSLNEELCRPKRIVIETAPDGRCTWRFVPNAHWEAGVDDEGVWPRNVDVCGELMTISRDQWDMYKLNRRFDCVLRPFPNHTVITKSTRKPSVSPPQGSANVRDSPLQNKNAKSKRRLSDNVFVRRASGSNSDDKKKKSRTEAADFSSSSSDGDDEADEDEVNMIIDEEGTGKKHLQSERLKKRDKSGLATTIEEEEGGNDFDDDEDMMSWSEITNSPQMHPKNTETPVSPLRGKTYVESDDSDAFDNMSWTAIPDTFPQIRAKSTGAFVSPSKRKTYVETDESDALDDHSDYTSKPRFKTYEKRGPSKRTRTVSPGAAKRAFELRKNRRGCRRQKELKQRTRRRSDITEQSELKRLYEEVAELLSSSKSSDNTSSQSSPTETTQDNAMDEEAYRQVLLEESRRKIAELEKDRPLWEKQAQRRAAEEAEKKASIEAARKARAASQAADAEQERRDAKRHAGEAERQMR</sequence>
<feature type="non-terminal residue" evidence="2">
    <location>
        <position position="660"/>
    </location>
</feature>
<feature type="compositionally biased region" description="Polar residues" evidence="1">
    <location>
        <begin position="287"/>
        <end position="303"/>
    </location>
</feature>
<feature type="region of interest" description="Disordered" evidence="1">
    <location>
        <begin position="459"/>
        <end position="588"/>
    </location>
</feature>
<keyword evidence="3" id="KW-1185">Reference proteome</keyword>
<feature type="compositionally biased region" description="Basic and acidic residues" evidence="1">
    <location>
        <begin position="600"/>
        <end position="630"/>
    </location>
</feature>
<evidence type="ECO:0000256" key="1">
    <source>
        <dbReference type="SAM" id="MobiDB-lite"/>
    </source>
</evidence>
<dbReference type="EMBL" id="SGPK01000140">
    <property type="protein sequence ID" value="THH07495.1"/>
    <property type="molecule type" value="Genomic_DNA"/>
</dbReference>
<feature type="region of interest" description="Disordered" evidence="1">
    <location>
        <begin position="600"/>
        <end position="660"/>
    </location>
</feature>
<feature type="compositionally biased region" description="Acidic residues" evidence="1">
    <location>
        <begin position="344"/>
        <end position="361"/>
    </location>
</feature>